<keyword evidence="5" id="KW-0547">Nucleotide-binding</keyword>
<comment type="catalytic activity">
    <reaction evidence="1">
        <text>ATP + protein L-histidine = ADP + protein N-phospho-L-histidine.</text>
        <dbReference type="EC" id="2.7.13.3"/>
    </reaction>
</comment>
<keyword evidence="12" id="KW-1185">Reference proteome</keyword>
<keyword evidence="4" id="KW-0808">Transferase</keyword>
<name>A0ABW3PZ10_9BACL</name>
<dbReference type="InterPro" id="IPR000700">
    <property type="entry name" value="PAS-assoc_C"/>
</dbReference>
<dbReference type="SMART" id="SM00387">
    <property type="entry name" value="HATPase_c"/>
    <property type="match status" value="1"/>
</dbReference>
<dbReference type="Proteomes" id="UP001597169">
    <property type="component" value="Unassembled WGS sequence"/>
</dbReference>
<dbReference type="PANTHER" id="PTHR43065:SF34">
    <property type="entry name" value="SPORULATION KINASE A"/>
    <property type="match status" value="1"/>
</dbReference>
<dbReference type="Gene3D" id="3.30.450.20">
    <property type="entry name" value="PAS domain"/>
    <property type="match status" value="1"/>
</dbReference>
<dbReference type="InterPro" id="IPR000014">
    <property type="entry name" value="PAS"/>
</dbReference>
<dbReference type="SMART" id="SM00086">
    <property type="entry name" value="PAC"/>
    <property type="match status" value="1"/>
</dbReference>
<dbReference type="InterPro" id="IPR001610">
    <property type="entry name" value="PAC"/>
</dbReference>
<feature type="domain" description="Histidine kinase" evidence="9">
    <location>
        <begin position="113"/>
        <end position="319"/>
    </location>
</feature>
<reference evidence="12" key="1">
    <citation type="journal article" date="2019" name="Int. J. Syst. Evol. Microbiol.">
        <title>The Global Catalogue of Microorganisms (GCM) 10K type strain sequencing project: providing services to taxonomists for standard genome sequencing and annotation.</title>
        <authorList>
            <consortium name="The Broad Institute Genomics Platform"/>
            <consortium name="The Broad Institute Genome Sequencing Center for Infectious Disease"/>
            <person name="Wu L."/>
            <person name="Ma J."/>
        </authorList>
    </citation>
    <scope>NUCLEOTIDE SEQUENCE [LARGE SCALE GENOMIC DNA]</scope>
    <source>
        <strain evidence="12">CCUG 53519</strain>
    </source>
</reference>
<dbReference type="InterPro" id="IPR036097">
    <property type="entry name" value="HisK_dim/P_sf"/>
</dbReference>
<evidence type="ECO:0000256" key="8">
    <source>
        <dbReference type="ARBA" id="ARBA00023012"/>
    </source>
</evidence>
<dbReference type="CDD" id="cd00082">
    <property type="entry name" value="HisKA"/>
    <property type="match status" value="1"/>
</dbReference>
<dbReference type="InterPro" id="IPR035965">
    <property type="entry name" value="PAS-like_dom_sf"/>
</dbReference>
<dbReference type="PROSITE" id="PS50109">
    <property type="entry name" value="HIS_KIN"/>
    <property type="match status" value="1"/>
</dbReference>
<gene>
    <name evidence="11" type="ORF">ACFQ3J_24810</name>
</gene>
<dbReference type="InterPro" id="IPR003594">
    <property type="entry name" value="HATPase_dom"/>
</dbReference>
<evidence type="ECO:0000256" key="2">
    <source>
        <dbReference type="ARBA" id="ARBA00012438"/>
    </source>
</evidence>
<dbReference type="EC" id="2.7.13.3" evidence="2"/>
<accession>A0ABW3PZ10</accession>
<keyword evidence="8" id="KW-0902">Two-component regulatory system</keyword>
<dbReference type="InterPro" id="IPR005467">
    <property type="entry name" value="His_kinase_dom"/>
</dbReference>
<evidence type="ECO:0000259" key="9">
    <source>
        <dbReference type="PROSITE" id="PS50109"/>
    </source>
</evidence>
<dbReference type="CDD" id="cd00130">
    <property type="entry name" value="PAS"/>
    <property type="match status" value="1"/>
</dbReference>
<protein>
    <recommendedName>
        <fullName evidence="2">histidine kinase</fullName>
        <ecNumber evidence="2">2.7.13.3</ecNumber>
    </recommendedName>
</protein>
<feature type="domain" description="PAC" evidence="10">
    <location>
        <begin position="48"/>
        <end position="100"/>
    </location>
</feature>
<dbReference type="InterPro" id="IPR004358">
    <property type="entry name" value="Sig_transdc_His_kin-like_C"/>
</dbReference>
<dbReference type="NCBIfam" id="TIGR00229">
    <property type="entry name" value="sensory_box"/>
    <property type="match status" value="1"/>
</dbReference>
<sequence length="320" mass="36191">MFKLYLDPGHGGVDQDLRGKDHRFLYSDDQSNKTIKELRKTVRQGNIWKGDVKNKAKDGSFYWVHTTIVPFLNEDGKPYQFVAIRNDITDQKRAEESLIKLEKLSAIGELAAGVAHEIRNPLTTIKGFTEFLNAEEKEDKKKEYFKILLDEIERINYIVGEFMLLAKPQSITLKTKPLIPIITSVIKFLQSEMNLHNVLTTLDFGSQDIYIECDENQIKQVFLNIIKNAIEAMPTGGTLEIKLARKSDKIHIIFIDSGMGIPKEKLIKIGQPFFTTKESGNGLGMMVSFKIIQNHKGNIHIDSTEGVGTTFTIVLACSTL</sequence>
<dbReference type="Pfam" id="PF00512">
    <property type="entry name" value="HisKA"/>
    <property type="match status" value="1"/>
</dbReference>
<dbReference type="SUPFAM" id="SSF47384">
    <property type="entry name" value="Homodimeric domain of signal transducing histidine kinase"/>
    <property type="match status" value="1"/>
</dbReference>
<comment type="caution">
    <text evidence="11">The sequence shown here is derived from an EMBL/GenBank/DDBJ whole genome shotgun (WGS) entry which is preliminary data.</text>
</comment>
<dbReference type="Pfam" id="PF02518">
    <property type="entry name" value="HATPase_c"/>
    <property type="match status" value="1"/>
</dbReference>
<keyword evidence="3" id="KW-0597">Phosphoprotein</keyword>
<dbReference type="InterPro" id="IPR013655">
    <property type="entry name" value="PAS_fold_3"/>
</dbReference>
<dbReference type="SMART" id="SM00388">
    <property type="entry name" value="HisKA"/>
    <property type="match status" value="1"/>
</dbReference>
<dbReference type="PROSITE" id="PS50113">
    <property type="entry name" value="PAC"/>
    <property type="match status" value="1"/>
</dbReference>
<dbReference type="PANTHER" id="PTHR43065">
    <property type="entry name" value="SENSOR HISTIDINE KINASE"/>
    <property type="match status" value="1"/>
</dbReference>
<dbReference type="RefSeq" id="WP_177178843.1">
    <property type="nucleotide sequence ID" value="NZ_JBHTKX010000009.1"/>
</dbReference>
<dbReference type="Pfam" id="PF08447">
    <property type="entry name" value="PAS_3"/>
    <property type="match status" value="1"/>
</dbReference>
<evidence type="ECO:0000256" key="3">
    <source>
        <dbReference type="ARBA" id="ARBA00022553"/>
    </source>
</evidence>
<evidence type="ECO:0000256" key="1">
    <source>
        <dbReference type="ARBA" id="ARBA00000085"/>
    </source>
</evidence>
<dbReference type="InterPro" id="IPR036890">
    <property type="entry name" value="HATPase_C_sf"/>
</dbReference>
<organism evidence="11 12">
    <name type="scientific">Paenibacillus provencensis</name>
    <dbReference type="NCBI Taxonomy" id="441151"/>
    <lineage>
        <taxon>Bacteria</taxon>
        <taxon>Bacillati</taxon>
        <taxon>Bacillota</taxon>
        <taxon>Bacilli</taxon>
        <taxon>Bacillales</taxon>
        <taxon>Paenibacillaceae</taxon>
        <taxon>Paenibacillus</taxon>
    </lineage>
</organism>
<dbReference type="PRINTS" id="PR00344">
    <property type="entry name" value="BCTRLSENSOR"/>
</dbReference>
<dbReference type="GO" id="GO:0005524">
    <property type="term" value="F:ATP binding"/>
    <property type="evidence" value="ECO:0007669"/>
    <property type="project" value="UniProtKB-KW"/>
</dbReference>
<proteinExistence type="predicted"/>
<evidence type="ECO:0000259" key="10">
    <source>
        <dbReference type="PROSITE" id="PS50113"/>
    </source>
</evidence>
<dbReference type="Gene3D" id="3.30.565.10">
    <property type="entry name" value="Histidine kinase-like ATPase, C-terminal domain"/>
    <property type="match status" value="1"/>
</dbReference>
<evidence type="ECO:0000256" key="6">
    <source>
        <dbReference type="ARBA" id="ARBA00022777"/>
    </source>
</evidence>
<evidence type="ECO:0000256" key="7">
    <source>
        <dbReference type="ARBA" id="ARBA00022840"/>
    </source>
</evidence>
<evidence type="ECO:0000313" key="12">
    <source>
        <dbReference type="Proteomes" id="UP001597169"/>
    </source>
</evidence>
<dbReference type="EMBL" id="JBHTKX010000009">
    <property type="protein sequence ID" value="MFD1131347.1"/>
    <property type="molecule type" value="Genomic_DNA"/>
</dbReference>
<evidence type="ECO:0000313" key="11">
    <source>
        <dbReference type="EMBL" id="MFD1131347.1"/>
    </source>
</evidence>
<keyword evidence="6" id="KW-0418">Kinase</keyword>
<evidence type="ECO:0000256" key="5">
    <source>
        <dbReference type="ARBA" id="ARBA00022741"/>
    </source>
</evidence>
<keyword evidence="7 11" id="KW-0067">ATP-binding</keyword>
<dbReference type="Gene3D" id="1.10.287.130">
    <property type="match status" value="1"/>
</dbReference>
<dbReference type="SUPFAM" id="SSF55874">
    <property type="entry name" value="ATPase domain of HSP90 chaperone/DNA topoisomerase II/histidine kinase"/>
    <property type="match status" value="1"/>
</dbReference>
<evidence type="ECO:0000256" key="4">
    <source>
        <dbReference type="ARBA" id="ARBA00022679"/>
    </source>
</evidence>
<dbReference type="SUPFAM" id="SSF55785">
    <property type="entry name" value="PYP-like sensor domain (PAS domain)"/>
    <property type="match status" value="1"/>
</dbReference>
<dbReference type="InterPro" id="IPR003661">
    <property type="entry name" value="HisK_dim/P_dom"/>
</dbReference>